<accession>A0A7R9EG98</accession>
<feature type="region of interest" description="Disordered" evidence="1">
    <location>
        <begin position="115"/>
        <end position="135"/>
    </location>
</feature>
<reference evidence="2" key="1">
    <citation type="submission" date="2020-11" db="EMBL/GenBank/DDBJ databases">
        <authorList>
            <person name="Tran Van P."/>
        </authorList>
    </citation>
    <scope>NUCLEOTIDE SEQUENCE</scope>
</reference>
<sequence length="276" mass="30664">MGSPGPSGQLIDDLQLGANYCNDGRVVTVICLSTSFPMFPQIGNPSVIRLPTFLRSQLKVVFVNWDFPANAQPIDDVSVGPREEALYKDYRTRTMPWAERGSAVWVRAVPTKVSTSRTHELPTSNPPQPPTPRLTTRSGYTLLSTNYANGKVELEEVNPHLRVGRVENHLGKTTPSSPDRDSNLDLPVLSSRAQHVKRVSQLRHRGGTKGSVKFVFFKDVGDTMDFFSSVVPILVFHSPCQEPICVKWTSSAEGVEASMMLRYSKQVAFVQYLKSD</sequence>
<dbReference type="AlphaFoldDB" id="A0A7R9EG98"/>
<gene>
    <name evidence="2" type="ORF">TMSB3V08_LOCUS9219</name>
</gene>
<protein>
    <submittedName>
        <fullName evidence="2">Uncharacterized protein</fullName>
    </submittedName>
</protein>
<proteinExistence type="predicted"/>
<organism evidence="2">
    <name type="scientific">Timema monikensis</name>
    <dbReference type="NCBI Taxonomy" id="170555"/>
    <lineage>
        <taxon>Eukaryota</taxon>
        <taxon>Metazoa</taxon>
        <taxon>Ecdysozoa</taxon>
        <taxon>Arthropoda</taxon>
        <taxon>Hexapoda</taxon>
        <taxon>Insecta</taxon>
        <taxon>Pterygota</taxon>
        <taxon>Neoptera</taxon>
        <taxon>Polyneoptera</taxon>
        <taxon>Phasmatodea</taxon>
        <taxon>Timematodea</taxon>
        <taxon>Timematoidea</taxon>
        <taxon>Timematidae</taxon>
        <taxon>Timema</taxon>
    </lineage>
</organism>
<name>A0A7R9EG98_9NEOP</name>
<evidence type="ECO:0000313" key="2">
    <source>
        <dbReference type="EMBL" id="CAD7432512.1"/>
    </source>
</evidence>
<dbReference type="EMBL" id="OB795639">
    <property type="protein sequence ID" value="CAD7432512.1"/>
    <property type="molecule type" value="Genomic_DNA"/>
</dbReference>
<evidence type="ECO:0000256" key="1">
    <source>
        <dbReference type="SAM" id="MobiDB-lite"/>
    </source>
</evidence>